<gene>
    <name evidence="1" type="ORF">DSO57_1002555</name>
</gene>
<organism evidence="1 2">
    <name type="scientific">Entomophthora muscae</name>
    <dbReference type="NCBI Taxonomy" id="34485"/>
    <lineage>
        <taxon>Eukaryota</taxon>
        <taxon>Fungi</taxon>
        <taxon>Fungi incertae sedis</taxon>
        <taxon>Zoopagomycota</taxon>
        <taxon>Entomophthoromycotina</taxon>
        <taxon>Entomophthoromycetes</taxon>
        <taxon>Entomophthorales</taxon>
        <taxon>Entomophthoraceae</taxon>
        <taxon>Entomophthora</taxon>
    </lineage>
</organism>
<proteinExistence type="predicted"/>
<comment type="caution">
    <text evidence="1">The sequence shown here is derived from an EMBL/GenBank/DDBJ whole genome shotgun (WGS) entry which is preliminary data.</text>
</comment>
<name>A0ACC2T8E3_9FUNG</name>
<evidence type="ECO:0000313" key="2">
    <source>
        <dbReference type="Proteomes" id="UP001165960"/>
    </source>
</evidence>
<reference evidence="1" key="1">
    <citation type="submission" date="2022-04" db="EMBL/GenBank/DDBJ databases">
        <title>Genome of the entomopathogenic fungus Entomophthora muscae.</title>
        <authorList>
            <person name="Elya C."/>
            <person name="Lovett B.R."/>
            <person name="Lee E."/>
            <person name="Macias A.M."/>
            <person name="Hajek A.E."/>
            <person name="De Bivort B.L."/>
            <person name="Kasson M.T."/>
            <person name="De Fine Licht H.H."/>
            <person name="Stajich J.E."/>
        </authorList>
    </citation>
    <scope>NUCLEOTIDE SEQUENCE</scope>
    <source>
        <strain evidence="1">Berkeley</strain>
    </source>
</reference>
<sequence length="142" mass="16110">MSCLICFETFDSEIEPQPASQEPDSTSSALQVTKNFSVTTCGHLFHTDCFNDWKKHSRDARCAFCSAQDVTLIRLYQNFTPLLKRPEKLKQKEVLLIESGDQSAEVEMCDLLDAALKRVDFLEDEIEILKVKLSSLISEDSD</sequence>
<keyword evidence="2" id="KW-1185">Reference proteome</keyword>
<protein>
    <submittedName>
        <fullName evidence="1">Uncharacterized protein</fullName>
    </submittedName>
</protein>
<dbReference type="EMBL" id="QTSX02003556">
    <property type="protein sequence ID" value="KAJ9070928.1"/>
    <property type="molecule type" value="Genomic_DNA"/>
</dbReference>
<evidence type="ECO:0000313" key="1">
    <source>
        <dbReference type="EMBL" id="KAJ9070928.1"/>
    </source>
</evidence>
<accession>A0ACC2T8E3</accession>
<dbReference type="Proteomes" id="UP001165960">
    <property type="component" value="Unassembled WGS sequence"/>
</dbReference>